<feature type="region of interest" description="Disordered" evidence="5">
    <location>
        <begin position="875"/>
        <end position="958"/>
    </location>
</feature>
<evidence type="ECO:0000256" key="1">
    <source>
        <dbReference type="ARBA" id="ARBA00006116"/>
    </source>
</evidence>
<dbReference type="PIRSF" id="PIRSF036578">
    <property type="entry name" value="RFC1"/>
    <property type="match status" value="1"/>
</dbReference>
<dbReference type="EMBL" id="MDYQ01000209">
    <property type="protein sequence ID" value="PRP78722.1"/>
    <property type="molecule type" value="Genomic_DNA"/>
</dbReference>
<dbReference type="Gene3D" id="1.10.8.60">
    <property type="match status" value="1"/>
</dbReference>
<dbReference type="GO" id="GO:0006281">
    <property type="term" value="P:DNA repair"/>
    <property type="evidence" value="ECO:0007669"/>
    <property type="project" value="InterPro"/>
</dbReference>
<dbReference type="Pfam" id="PF00533">
    <property type="entry name" value="BRCT"/>
    <property type="match status" value="1"/>
</dbReference>
<dbReference type="PANTHER" id="PTHR23389">
    <property type="entry name" value="CHROMOSOME TRANSMISSION FIDELITY FACTOR 18"/>
    <property type="match status" value="1"/>
</dbReference>
<dbReference type="SUPFAM" id="SSF48019">
    <property type="entry name" value="post-AAA+ oligomerization domain-like"/>
    <property type="match status" value="1"/>
</dbReference>
<keyword evidence="8" id="KW-1185">Reference proteome</keyword>
<dbReference type="Gene3D" id="3.40.50.10190">
    <property type="entry name" value="BRCT domain"/>
    <property type="match status" value="1"/>
</dbReference>
<evidence type="ECO:0000313" key="8">
    <source>
        <dbReference type="Proteomes" id="UP000241769"/>
    </source>
</evidence>
<dbReference type="CDD" id="cd00009">
    <property type="entry name" value="AAA"/>
    <property type="match status" value="1"/>
</dbReference>
<name>A0A2P6N461_9EUKA</name>
<dbReference type="GO" id="GO:0016887">
    <property type="term" value="F:ATP hydrolysis activity"/>
    <property type="evidence" value="ECO:0007669"/>
    <property type="project" value="InterPro"/>
</dbReference>
<feature type="domain" description="BRCT" evidence="6">
    <location>
        <begin position="296"/>
        <end position="373"/>
    </location>
</feature>
<feature type="compositionally biased region" description="Low complexity" evidence="5">
    <location>
        <begin position="53"/>
        <end position="73"/>
    </location>
</feature>
<dbReference type="Proteomes" id="UP000241769">
    <property type="component" value="Unassembled WGS sequence"/>
</dbReference>
<comment type="caution">
    <text evidence="7">The sequence shown here is derived from an EMBL/GenBank/DDBJ whole genome shotgun (WGS) entry which is preliminary data.</text>
</comment>
<dbReference type="InterPro" id="IPR027417">
    <property type="entry name" value="P-loop_NTPase"/>
</dbReference>
<dbReference type="SMART" id="SM00292">
    <property type="entry name" value="BRCT"/>
    <property type="match status" value="1"/>
</dbReference>
<dbReference type="SMART" id="SM00382">
    <property type="entry name" value="AAA"/>
    <property type="match status" value="1"/>
</dbReference>
<feature type="region of interest" description="Disordered" evidence="5">
    <location>
        <begin position="402"/>
        <end position="421"/>
    </location>
</feature>
<proteinExistence type="inferred from homology"/>
<dbReference type="Gene3D" id="3.40.50.300">
    <property type="entry name" value="P-loop containing nucleotide triphosphate hydrolases"/>
    <property type="match status" value="1"/>
</dbReference>
<dbReference type="InterPro" id="IPR008921">
    <property type="entry name" value="DNA_pol3_clamp-load_cplx_C"/>
</dbReference>
<dbReference type="SUPFAM" id="SSF52113">
    <property type="entry name" value="BRCT domain"/>
    <property type="match status" value="1"/>
</dbReference>
<comment type="subcellular location">
    <subcellularLocation>
        <location evidence="4">Nucleus</location>
    </subcellularLocation>
</comment>
<dbReference type="GO" id="GO:0003689">
    <property type="term" value="F:DNA clamp loader activity"/>
    <property type="evidence" value="ECO:0007669"/>
    <property type="project" value="UniProtKB-UniRule"/>
</dbReference>
<dbReference type="GO" id="GO:0003677">
    <property type="term" value="F:DNA binding"/>
    <property type="evidence" value="ECO:0007669"/>
    <property type="project" value="InterPro"/>
</dbReference>
<organism evidence="7 8">
    <name type="scientific">Planoprotostelium fungivorum</name>
    <dbReference type="NCBI Taxonomy" id="1890364"/>
    <lineage>
        <taxon>Eukaryota</taxon>
        <taxon>Amoebozoa</taxon>
        <taxon>Evosea</taxon>
        <taxon>Variosea</taxon>
        <taxon>Cavosteliida</taxon>
        <taxon>Cavosteliaceae</taxon>
        <taxon>Planoprotostelium</taxon>
    </lineage>
</organism>
<dbReference type="OrthoDB" id="446168at2759"/>
<dbReference type="GO" id="GO:0005663">
    <property type="term" value="C:DNA replication factor C complex"/>
    <property type="evidence" value="ECO:0007669"/>
    <property type="project" value="InterPro"/>
</dbReference>
<accession>A0A2P6N461</accession>
<dbReference type="GO" id="GO:0005634">
    <property type="term" value="C:nucleus"/>
    <property type="evidence" value="ECO:0007669"/>
    <property type="project" value="UniProtKB-SubCell"/>
</dbReference>
<keyword evidence="4" id="KW-0539">Nucleus</keyword>
<dbReference type="GO" id="GO:0005524">
    <property type="term" value="F:ATP binding"/>
    <property type="evidence" value="ECO:0007669"/>
    <property type="project" value="UniProtKB-UniRule"/>
</dbReference>
<evidence type="ECO:0000256" key="5">
    <source>
        <dbReference type="SAM" id="MobiDB-lite"/>
    </source>
</evidence>
<feature type="compositionally biased region" description="Basic and acidic residues" evidence="5">
    <location>
        <begin position="193"/>
        <end position="203"/>
    </location>
</feature>
<dbReference type="InterPro" id="IPR001357">
    <property type="entry name" value="BRCT_dom"/>
</dbReference>
<dbReference type="AlphaFoldDB" id="A0A2P6N461"/>
<feature type="compositionally biased region" description="Acidic residues" evidence="5">
    <location>
        <begin position="886"/>
        <end position="907"/>
    </location>
</feature>
<feature type="compositionally biased region" description="Polar residues" evidence="5">
    <location>
        <begin position="409"/>
        <end position="418"/>
    </location>
</feature>
<dbReference type="InterPro" id="IPR003959">
    <property type="entry name" value="ATPase_AAA_core"/>
</dbReference>
<evidence type="ECO:0000259" key="6">
    <source>
        <dbReference type="PROSITE" id="PS50172"/>
    </source>
</evidence>
<evidence type="ECO:0000256" key="4">
    <source>
        <dbReference type="PIRNR" id="PIRNR036578"/>
    </source>
</evidence>
<sequence>MQVCQDIRKFFTNPGKSTATKKEDPASPAKKVKKEEEDEEEDENKKVKKAPVKRAASTKKSAAPKKAAAPKKSAAAKKKEVKIESESSSEDVSESSSESSESDESDKSSGLDEKKAPAKKSTPPRALKSSTAATKKEPTPEKKDKPSNIEKSKTKTSTKKDDVKSDPPKKEIKQEVPQDEPKETKKTTGKANVKKEEKVEKPTQAKKRGREEEESSSGTEGMSDDEVKIVEKNTQPAKALKKEEPEVKPPPTQTSPTKKDIVIPPKKKWYPGMTQDRGPPPMKGQKEIPEGKPFCLLGKGFHITGVLDSLEREEAADLIQRYGGTYFKSLAVKVTHAVVGADPGPSKMEKIKENDKITVIDEEGLFDLIRKGKEGKPSVKQAKQIAAKLPTPVEKTIIQPLKKSEAKQISHNSTSTMWTEKYRPKSESDLVANPAPIKELNNWLRKWREGERPERRAALLSGPPGIGKTSSALVLCRQNKFEPIEFNASDTRSKLSVKNQIGPMINNQSIDQAESGRKACLIMDEVDGMSSGDRGGMAELIQLIRKSKIPIICICNDHSSPKVKSLTNYCLDLRFRRPTSKQMLGRFKMIAAAEGFTGDSTTLERVLDSVHGDLRQALNILQLWRTNSSDLNKEGLSNDLGSTGKNIDLGPFDVLPRFFSPAEKIATKMDLFSVDSSLIPLMIHENYLTASTGQANGLQCIEKASESISSSDIIQNMMFRGGHWELYSAHAALSSVVPAGIMRGPLRGRIEFPGWLGKNSTTGKNKRILRDIHEHINMTGTSSKEETLLHYIPTLKTVLTKPLLDRGAEGAAEVVERMNAYDLSREDWENMIAVSQIADAKNLYLEIPSNVKASFTRLYNAEGTAVRVAPLKKGTAAGGVAQSINPDEERETEAAAADDEEEDDDDIKADKMIKAGKKGGKKASTKKAAATAKKGTKRAPVEKETKEKKPTAKRARTK</sequence>
<feature type="compositionally biased region" description="Basic and acidic residues" evidence="5">
    <location>
        <begin position="939"/>
        <end position="950"/>
    </location>
</feature>
<reference evidence="7 8" key="1">
    <citation type="journal article" date="2018" name="Genome Biol. Evol.">
        <title>Multiple Roots of Fruiting Body Formation in Amoebozoa.</title>
        <authorList>
            <person name="Hillmann F."/>
            <person name="Forbes G."/>
            <person name="Novohradska S."/>
            <person name="Ferling I."/>
            <person name="Riege K."/>
            <person name="Groth M."/>
            <person name="Westermann M."/>
            <person name="Marz M."/>
            <person name="Spaller T."/>
            <person name="Winckler T."/>
            <person name="Schaap P."/>
            <person name="Glockner G."/>
        </authorList>
    </citation>
    <scope>NUCLEOTIDE SEQUENCE [LARGE SCALE GENOMIC DNA]</scope>
    <source>
        <strain evidence="7 8">Jena</strain>
    </source>
</reference>
<dbReference type="Gene3D" id="1.20.272.10">
    <property type="match status" value="1"/>
</dbReference>
<protein>
    <recommendedName>
        <fullName evidence="2 4">Replication factor C subunit 1</fullName>
    </recommendedName>
</protein>
<dbReference type="InterPro" id="IPR003593">
    <property type="entry name" value="AAA+_ATPase"/>
</dbReference>
<feature type="compositionally biased region" description="Basic residues" evidence="5">
    <location>
        <begin position="914"/>
        <end position="925"/>
    </location>
</feature>
<dbReference type="InterPro" id="IPR012178">
    <property type="entry name" value="RFC1"/>
</dbReference>
<keyword evidence="3 4" id="KW-0235">DNA replication</keyword>
<evidence type="ECO:0000313" key="7">
    <source>
        <dbReference type="EMBL" id="PRP78722.1"/>
    </source>
</evidence>
<feature type="compositionally biased region" description="Basic and acidic residues" evidence="5">
    <location>
        <begin position="134"/>
        <end position="186"/>
    </location>
</feature>
<feature type="compositionally biased region" description="Basic and acidic residues" evidence="5">
    <location>
        <begin position="105"/>
        <end position="116"/>
    </location>
</feature>
<comment type="similarity">
    <text evidence="1 4">Belongs to the activator 1 large subunit family.</text>
</comment>
<evidence type="ECO:0000256" key="3">
    <source>
        <dbReference type="ARBA" id="ARBA00022705"/>
    </source>
</evidence>
<dbReference type="STRING" id="1890364.A0A2P6N461"/>
<dbReference type="PROSITE" id="PS50172">
    <property type="entry name" value="BRCT"/>
    <property type="match status" value="1"/>
</dbReference>
<keyword evidence="4" id="KW-0067">ATP-binding</keyword>
<dbReference type="Pfam" id="PF08519">
    <property type="entry name" value="RFC1"/>
    <property type="match status" value="1"/>
</dbReference>
<gene>
    <name evidence="7" type="ORF">PROFUN_13361</name>
</gene>
<dbReference type="PANTHER" id="PTHR23389:SF6">
    <property type="entry name" value="REPLICATION FACTOR C SUBUNIT 1"/>
    <property type="match status" value="1"/>
</dbReference>
<feature type="region of interest" description="Disordered" evidence="5">
    <location>
        <begin position="1"/>
        <end position="286"/>
    </location>
</feature>
<keyword evidence="4" id="KW-0547">Nucleotide-binding</keyword>
<dbReference type="InterPro" id="IPR036420">
    <property type="entry name" value="BRCT_dom_sf"/>
</dbReference>
<dbReference type="FunFam" id="3.40.50.300:FF:000395">
    <property type="entry name" value="Replication factor C subunit 1"/>
    <property type="match status" value="1"/>
</dbReference>
<dbReference type="SUPFAM" id="SSF52540">
    <property type="entry name" value="P-loop containing nucleoside triphosphate hydrolases"/>
    <property type="match status" value="1"/>
</dbReference>
<dbReference type="FunCoup" id="A0A2P6N461">
    <property type="interactions" value="395"/>
</dbReference>
<dbReference type="Pfam" id="PF00004">
    <property type="entry name" value="AAA"/>
    <property type="match status" value="1"/>
</dbReference>
<evidence type="ECO:0000256" key="2">
    <source>
        <dbReference type="ARBA" id="ARBA00020401"/>
    </source>
</evidence>
<dbReference type="InterPro" id="IPR013725">
    <property type="entry name" value="DNA_replication_fac_RFC1_C"/>
</dbReference>
<dbReference type="GO" id="GO:0006260">
    <property type="term" value="P:DNA replication"/>
    <property type="evidence" value="ECO:0007669"/>
    <property type="project" value="UniProtKB-KW"/>
</dbReference>
<dbReference type="InParanoid" id="A0A2P6N461"/>